<organism evidence="6 7">
    <name type="scientific">Zymomonas mobilis subsp. pomaceae (strain ATCC 29192 / DSM 22645 / JCM 10191 / CCUG 17912 / NBRC 13757 / NCIMB 11200 / NRRL B-4491 / Barker I)</name>
    <dbReference type="NCBI Taxonomy" id="579138"/>
    <lineage>
        <taxon>Bacteria</taxon>
        <taxon>Pseudomonadati</taxon>
        <taxon>Pseudomonadota</taxon>
        <taxon>Alphaproteobacteria</taxon>
        <taxon>Sphingomonadales</taxon>
        <taxon>Zymomonadaceae</taxon>
        <taxon>Zymomonas</taxon>
    </lineage>
</organism>
<comment type="subcellular location">
    <subcellularLocation>
        <location evidence="1">Membrane</location>
    </subcellularLocation>
</comment>
<gene>
    <name evidence="6" type="ordered locus">Zymop_1476</name>
</gene>
<reference evidence="6 7" key="1">
    <citation type="journal article" date="2011" name="J. Bacteriol.">
        <title>Genome sequence of the ethanol-producing Zymomonas mobilis subsp. pomaceae lectotype strain ATCC 29192.</title>
        <authorList>
            <person name="Kouvelis V.N."/>
            <person name="Davenport K.W."/>
            <person name="Brettin T.S."/>
            <person name="Bruce D."/>
            <person name="Detter C."/>
            <person name="Han C.S."/>
            <person name="Nolan M."/>
            <person name="Tapia R."/>
            <person name="Damoulaki A."/>
            <person name="Kyrpides N.C."/>
            <person name="Typas M.A."/>
            <person name="Pappas K.M."/>
        </authorList>
    </citation>
    <scope>NUCLEOTIDE SEQUENCE [LARGE SCALE GENOMIC DNA]</scope>
    <source>
        <strain evidence="7">ATCC 29192 / DSM 22645 / JCM 10191 / CCUG 17912 / NBRC 13757 / NCIMB 11200 / NRRL B-4491 / Barker I</strain>
    </source>
</reference>
<evidence type="ECO:0000259" key="5">
    <source>
        <dbReference type="SMART" id="SM00978"/>
    </source>
</evidence>
<dbReference type="AlphaFoldDB" id="F8EVM9"/>
<dbReference type="EMBL" id="CP002865">
    <property type="protein sequence ID" value="AEI38366.1"/>
    <property type="molecule type" value="Genomic_DNA"/>
</dbReference>
<dbReference type="eggNOG" id="COG4395">
    <property type="taxonomic scope" value="Bacteria"/>
</dbReference>
<keyword evidence="3" id="KW-0809">Transit peptide</keyword>
<dbReference type="SMART" id="SM00978">
    <property type="entry name" value="Tim44"/>
    <property type="match status" value="1"/>
</dbReference>
<evidence type="ECO:0000313" key="7">
    <source>
        <dbReference type="Proteomes" id="UP000000491"/>
    </source>
</evidence>
<protein>
    <submittedName>
        <fullName evidence="6">Import inner membrane translocase subunit Tim44</fullName>
    </submittedName>
</protein>
<dbReference type="InterPro" id="IPR032710">
    <property type="entry name" value="NTF2-like_dom_sf"/>
</dbReference>
<proteinExistence type="inferred from homology"/>
<dbReference type="GO" id="GO:0016020">
    <property type="term" value="C:membrane"/>
    <property type="evidence" value="ECO:0007669"/>
    <property type="project" value="UniProtKB-SubCell"/>
</dbReference>
<dbReference type="InterPro" id="IPR016985">
    <property type="entry name" value="UCP031890_Tim44-rel"/>
</dbReference>
<feature type="domain" description="Tim44-like" evidence="5">
    <location>
        <begin position="68"/>
        <end position="215"/>
    </location>
</feature>
<dbReference type="NCBIfam" id="NF033779">
    <property type="entry name" value="Tim44_TimA_adap"/>
    <property type="match status" value="1"/>
</dbReference>
<dbReference type="PANTHER" id="PTHR10721:SF1">
    <property type="entry name" value="MITOCHONDRIAL IMPORT INNER MEMBRANE TRANSLOCASE SUBUNIT TIM44"/>
    <property type="match status" value="1"/>
</dbReference>
<dbReference type="PIRSF" id="PIRSF031890">
    <property type="entry name" value="UCP031890_transporter_Tim44"/>
    <property type="match status" value="1"/>
</dbReference>
<keyword evidence="4" id="KW-0472">Membrane</keyword>
<dbReference type="Pfam" id="PF04280">
    <property type="entry name" value="Tim44"/>
    <property type="match status" value="1"/>
</dbReference>
<evidence type="ECO:0000256" key="1">
    <source>
        <dbReference type="ARBA" id="ARBA00004370"/>
    </source>
</evidence>
<dbReference type="KEGG" id="zmp:Zymop_1476"/>
<evidence type="ECO:0000313" key="6">
    <source>
        <dbReference type="EMBL" id="AEI38366.1"/>
    </source>
</evidence>
<accession>F8EVM9</accession>
<dbReference type="InterPro" id="IPR007379">
    <property type="entry name" value="Tim44-like_dom"/>
</dbReference>
<name>F8EVM9_ZYMMT</name>
<dbReference type="PATRIC" id="fig|579138.3.peg.1564"/>
<dbReference type="STRING" id="579138.Zymop_1476"/>
<dbReference type="GO" id="GO:0051087">
    <property type="term" value="F:protein-folding chaperone binding"/>
    <property type="evidence" value="ECO:0007669"/>
    <property type="project" value="TreeGrafter"/>
</dbReference>
<dbReference type="Gene3D" id="3.10.450.240">
    <property type="match status" value="1"/>
</dbReference>
<dbReference type="SUPFAM" id="SSF54427">
    <property type="entry name" value="NTF2-like"/>
    <property type="match status" value="1"/>
</dbReference>
<evidence type="ECO:0000256" key="4">
    <source>
        <dbReference type="ARBA" id="ARBA00023136"/>
    </source>
</evidence>
<sequence length="217" mass="24089">MVEIVVLVVVAAMLCVWLYNVLGSRTGHEQSFTKPVEASPAVVAQPSGQLERPASEEKKRDEIVLPEAWDGIRRIVSRDSHFDLTAFIEGAKTAYGKILDAFWQGDRLKLSDMISKDVMEAFEHVIKNRETEGHSLENRLINIDKAVVQKAGVDGDNAIITVSYDAWISTIVRNQEGIMVAGSSADALPTHDVWTFSRNIRQEPKTSWLLVETLAAS</sequence>
<dbReference type="Proteomes" id="UP000000491">
    <property type="component" value="Chromosome"/>
</dbReference>
<evidence type="ECO:0000256" key="2">
    <source>
        <dbReference type="ARBA" id="ARBA00009597"/>
    </source>
</evidence>
<dbReference type="InterPro" id="IPR039544">
    <property type="entry name" value="Tim44-like"/>
</dbReference>
<dbReference type="PANTHER" id="PTHR10721">
    <property type="entry name" value="MITOCHONDRIAL IMPORT INNER MEMBRANE TRANSLOCASE SUBUNIT TIM44"/>
    <property type="match status" value="1"/>
</dbReference>
<dbReference type="HOGENOM" id="CLU_086329_1_1_5"/>
<dbReference type="GO" id="GO:0030150">
    <property type="term" value="P:protein import into mitochondrial matrix"/>
    <property type="evidence" value="ECO:0007669"/>
    <property type="project" value="TreeGrafter"/>
</dbReference>
<evidence type="ECO:0000256" key="3">
    <source>
        <dbReference type="ARBA" id="ARBA00022946"/>
    </source>
</evidence>
<comment type="similarity">
    <text evidence="2">Belongs to the Tim44 family.</text>
</comment>